<reference evidence="2" key="1">
    <citation type="journal article" date="2020" name="bioRxiv">
        <title>A rank-normalized archaeal taxonomy based on genome phylogeny resolves widespread incomplete and uneven classifications.</title>
        <authorList>
            <person name="Rinke C."/>
            <person name="Chuvochina M."/>
            <person name="Mussig A.J."/>
            <person name="Chaumeil P.-A."/>
            <person name="Waite D.W."/>
            <person name="Whitman W.B."/>
            <person name="Parks D.H."/>
            <person name="Hugenholtz P."/>
        </authorList>
    </citation>
    <scope>NUCLEOTIDE SEQUENCE</scope>
    <source>
        <strain evidence="2">UBA12518</strain>
    </source>
</reference>
<feature type="transmembrane region" description="Helical" evidence="1">
    <location>
        <begin position="142"/>
        <end position="163"/>
    </location>
</feature>
<feature type="transmembrane region" description="Helical" evidence="1">
    <location>
        <begin position="59"/>
        <end position="78"/>
    </location>
</feature>
<keyword evidence="1" id="KW-0812">Transmembrane</keyword>
<protein>
    <submittedName>
        <fullName evidence="2">Uncharacterized protein</fullName>
    </submittedName>
</protein>
<accession>A0A832RWL4</accession>
<feature type="transmembrane region" description="Helical" evidence="1">
    <location>
        <begin position="85"/>
        <end position="113"/>
    </location>
</feature>
<organism evidence="2 3">
    <name type="scientific">Methermicoccus shengliensis</name>
    <dbReference type="NCBI Taxonomy" id="660064"/>
    <lineage>
        <taxon>Archaea</taxon>
        <taxon>Methanobacteriati</taxon>
        <taxon>Methanobacteriota</taxon>
        <taxon>Stenosarchaea group</taxon>
        <taxon>Methanomicrobia</taxon>
        <taxon>Methanosarcinales</taxon>
        <taxon>Methermicoccaceae</taxon>
        <taxon>Methermicoccus</taxon>
    </lineage>
</organism>
<sequence length="171" mass="19396">MGRPERYLEDYRQSLEDSFTEHLLKVFLIVLATALVLMISGYGIKYLIIFREMPIELPYLLFLASLSFVFSCILLQWYRGVDAKFSLVGGALITLVLVVLIVLMGSGITYGWLVYKVSIAADPSYIEMAQEYGMSTSDEFNFGGLFAVLGVCITISMVAYTLLRHWLVERY</sequence>
<name>A0A832RWL4_9EURY</name>
<dbReference type="EMBL" id="DUIH01000009">
    <property type="protein sequence ID" value="HIH69402.1"/>
    <property type="molecule type" value="Genomic_DNA"/>
</dbReference>
<evidence type="ECO:0000256" key="1">
    <source>
        <dbReference type="SAM" id="Phobius"/>
    </source>
</evidence>
<dbReference type="AlphaFoldDB" id="A0A832RWL4"/>
<dbReference type="Proteomes" id="UP000600363">
    <property type="component" value="Unassembled WGS sequence"/>
</dbReference>
<proteinExistence type="predicted"/>
<evidence type="ECO:0000313" key="3">
    <source>
        <dbReference type="Proteomes" id="UP000600363"/>
    </source>
</evidence>
<keyword evidence="1" id="KW-0472">Membrane</keyword>
<gene>
    <name evidence="2" type="ORF">HA299_02090</name>
</gene>
<comment type="caution">
    <text evidence="2">The sequence shown here is derived from an EMBL/GenBank/DDBJ whole genome shotgun (WGS) entry which is preliminary data.</text>
</comment>
<dbReference type="RefSeq" id="WP_042685364.1">
    <property type="nucleotide sequence ID" value="NZ_DUIH01000009.1"/>
</dbReference>
<evidence type="ECO:0000313" key="2">
    <source>
        <dbReference type="EMBL" id="HIH69402.1"/>
    </source>
</evidence>
<keyword evidence="1" id="KW-1133">Transmembrane helix</keyword>
<feature type="transmembrane region" description="Helical" evidence="1">
    <location>
        <begin position="22"/>
        <end position="44"/>
    </location>
</feature>